<comment type="caution">
    <text evidence="2">The sequence shown here is derived from an EMBL/GenBank/DDBJ whole genome shotgun (WGS) entry which is preliminary data.</text>
</comment>
<feature type="compositionally biased region" description="Basic and acidic residues" evidence="1">
    <location>
        <begin position="37"/>
        <end position="47"/>
    </location>
</feature>
<protein>
    <submittedName>
        <fullName evidence="2">Uncharacterized protein</fullName>
    </submittedName>
</protein>
<proteinExistence type="predicted"/>
<dbReference type="Proteomes" id="UP000186817">
    <property type="component" value="Unassembled WGS sequence"/>
</dbReference>
<feature type="compositionally biased region" description="Polar residues" evidence="1">
    <location>
        <begin position="1"/>
        <end position="20"/>
    </location>
</feature>
<evidence type="ECO:0000313" key="3">
    <source>
        <dbReference type="Proteomes" id="UP000186817"/>
    </source>
</evidence>
<reference evidence="2 3" key="1">
    <citation type="submission" date="2016-02" db="EMBL/GenBank/DDBJ databases">
        <title>Genome analysis of coral dinoflagellate symbionts highlights evolutionary adaptations to a symbiotic lifestyle.</title>
        <authorList>
            <person name="Aranda M."/>
            <person name="Li Y."/>
            <person name="Liew Y.J."/>
            <person name="Baumgarten S."/>
            <person name="Simakov O."/>
            <person name="Wilson M."/>
            <person name="Piel J."/>
            <person name="Ashoor H."/>
            <person name="Bougouffa S."/>
            <person name="Bajic V.B."/>
            <person name="Ryu T."/>
            <person name="Ravasi T."/>
            <person name="Bayer T."/>
            <person name="Micklem G."/>
            <person name="Kim H."/>
            <person name="Bhak J."/>
            <person name="Lajeunesse T.C."/>
            <person name="Voolstra C.R."/>
        </authorList>
    </citation>
    <scope>NUCLEOTIDE SEQUENCE [LARGE SCALE GENOMIC DNA]</scope>
    <source>
        <strain evidence="2 3">CCMP2467</strain>
    </source>
</reference>
<dbReference type="OrthoDB" id="409235at2759"/>
<name>A0A1Q9EP33_SYMMI</name>
<dbReference type="AlphaFoldDB" id="A0A1Q9EP33"/>
<evidence type="ECO:0000313" key="2">
    <source>
        <dbReference type="EMBL" id="OLQ09183.1"/>
    </source>
</evidence>
<evidence type="ECO:0000256" key="1">
    <source>
        <dbReference type="SAM" id="MobiDB-lite"/>
    </source>
</evidence>
<keyword evidence="3" id="KW-1185">Reference proteome</keyword>
<organism evidence="2 3">
    <name type="scientific">Symbiodinium microadriaticum</name>
    <name type="common">Dinoflagellate</name>
    <name type="synonym">Zooxanthella microadriatica</name>
    <dbReference type="NCBI Taxonomy" id="2951"/>
    <lineage>
        <taxon>Eukaryota</taxon>
        <taxon>Sar</taxon>
        <taxon>Alveolata</taxon>
        <taxon>Dinophyceae</taxon>
        <taxon>Suessiales</taxon>
        <taxon>Symbiodiniaceae</taxon>
        <taxon>Symbiodinium</taxon>
    </lineage>
</organism>
<dbReference type="EMBL" id="LSRX01000102">
    <property type="protein sequence ID" value="OLQ09183.1"/>
    <property type="molecule type" value="Genomic_DNA"/>
</dbReference>
<gene>
    <name evidence="2" type="ORF">AK812_SmicGene7240</name>
</gene>
<feature type="region of interest" description="Disordered" evidence="1">
    <location>
        <begin position="269"/>
        <end position="298"/>
    </location>
</feature>
<feature type="region of interest" description="Disordered" evidence="1">
    <location>
        <begin position="1"/>
        <end position="47"/>
    </location>
</feature>
<sequence>MSYQRSGTHSRATELSTDAPPNTAPKRPSAPPVPQPKRSEVTMETEWRDPKCNRHVAAAELHGDLEKAYQAIRNSSRCTLRAGPWESTIRMDMERLADPIGDDLRGMMQIAIKPLRHKYKHQEPNNAGPSATKATRLPHKTLLDLGPARRVPKKSSVDMQWAARMTSSGPKGYSTLPAASPDLPLIQRTNEELSEVKRLAGLRIKLVKQIRVRQQRGPLIPELAEDFIGPIQAHRASASKRPKTFEQQLMYGLDLVEWELQMQKQGEAETEVQEMEESGGRRVTHWQGRRAWEGGASE</sequence>
<accession>A0A1Q9EP33</accession>